<dbReference type="RefSeq" id="WP_150492262.1">
    <property type="nucleotide sequence ID" value="NZ_BNBW01000012.1"/>
</dbReference>
<dbReference type="GO" id="GO:0016787">
    <property type="term" value="F:hydrolase activity"/>
    <property type="evidence" value="ECO:0007669"/>
    <property type="project" value="UniProtKB-KW"/>
</dbReference>
<organism evidence="4 5">
    <name type="scientific">Streptomyces vinaceus</name>
    <dbReference type="NCBI Taxonomy" id="1960"/>
    <lineage>
        <taxon>Bacteria</taxon>
        <taxon>Bacillati</taxon>
        <taxon>Actinomycetota</taxon>
        <taxon>Actinomycetes</taxon>
        <taxon>Kitasatosporales</taxon>
        <taxon>Streptomycetaceae</taxon>
        <taxon>Streptomyces</taxon>
    </lineage>
</organism>
<keyword evidence="1" id="KW-0378">Hydrolase</keyword>
<protein>
    <submittedName>
        <fullName evidence="4">Sortase</fullName>
    </submittedName>
</protein>
<gene>
    <name evidence="4" type="ORF">CP980_00715</name>
</gene>
<reference evidence="4 5" key="1">
    <citation type="submission" date="2017-09" db="EMBL/GenBank/DDBJ databases">
        <authorList>
            <person name="Lee N."/>
            <person name="Cho B.-K."/>
        </authorList>
    </citation>
    <scope>NUCLEOTIDE SEQUENCE [LARGE SCALE GENOMIC DNA]</scope>
    <source>
        <strain evidence="4 5">ATCC 27476</strain>
    </source>
</reference>
<evidence type="ECO:0000313" key="5">
    <source>
        <dbReference type="Proteomes" id="UP000325563"/>
    </source>
</evidence>
<evidence type="ECO:0000256" key="1">
    <source>
        <dbReference type="ARBA" id="ARBA00022801"/>
    </source>
</evidence>
<dbReference type="Gene3D" id="2.40.260.10">
    <property type="entry name" value="Sortase"/>
    <property type="match status" value="1"/>
</dbReference>
<dbReference type="SUPFAM" id="SSF63817">
    <property type="entry name" value="Sortase"/>
    <property type="match status" value="1"/>
</dbReference>
<evidence type="ECO:0000256" key="3">
    <source>
        <dbReference type="SAM" id="SignalP"/>
    </source>
</evidence>
<dbReference type="EMBL" id="CP023692">
    <property type="protein sequence ID" value="QEV43793.1"/>
    <property type="molecule type" value="Genomic_DNA"/>
</dbReference>
<dbReference type="InterPro" id="IPR023365">
    <property type="entry name" value="Sortase_dom-sf"/>
</dbReference>
<dbReference type="AlphaFoldDB" id="A0A5J6J0S7"/>
<name>A0A5J6J0S7_STRVI</name>
<keyword evidence="5" id="KW-1185">Reference proteome</keyword>
<dbReference type="InterPro" id="IPR005754">
    <property type="entry name" value="Sortase"/>
</dbReference>
<dbReference type="Pfam" id="PF04203">
    <property type="entry name" value="Sortase"/>
    <property type="match status" value="1"/>
</dbReference>
<feature type="chain" id="PRO_5023848619" evidence="3">
    <location>
        <begin position="34"/>
        <end position="215"/>
    </location>
</feature>
<feature type="signal peptide" evidence="3">
    <location>
        <begin position="1"/>
        <end position="33"/>
    </location>
</feature>
<sequence length="215" mass="21428">MSPHPFRPARSVAAAFASVSLAVLLTAAPGALAQQPASRAAPAGAVTGIQTATLSIPAIGLSGLPVIPYEGSPDDAPGTAIQDRGLAASPYGPGGGVGPGDVGNYIVTGHRIAGGGPLNALPSLPQGASVYVTAGGVTYEYVIGTTRTTSFRSPSSMAEQRAAVPGSSDAEPSRAMITVSTCLTPEDDAAGNTWRDAQNNPEHRIDKVGVLVGTS</sequence>
<dbReference type="GeneID" id="95609104"/>
<proteinExistence type="predicted"/>
<accession>A0A5J6J0S7</accession>
<feature type="region of interest" description="Disordered" evidence="2">
    <location>
        <begin position="151"/>
        <end position="173"/>
    </location>
</feature>
<keyword evidence="3" id="KW-0732">Signal</keyword>
<dbReference type="Proteomes" id="UP000325563">
    <property type="component" value="Chromosome"/>
</dbReference>
<evidence type="ECO:0000256" key="2">
    <source>
        <dbReference type="SAM" id="MobiDB-lite"/>
    </source>
</evidence>
<evidence type="ECO:0000313" key="4">
    <source>
        <dbReference type="EMBL" id="QEV43793.1"/>
    </source>
</evidence>
<dbReference type="KEGG" id="svn:CP980_00715"/>